<dbReference type="Proteomes" id="UP000005237">
    <property type="component" value="Unassembled WGS sequence"/>
</dbReference>
<protein>
    <submittedName>
        <fullName evidence="2">Uncharacterized protein</fullName>
    </submittedName>
</protein>
<evidence type="ECO:0000313" key="3">
    <source>
        <dbReference type="Proteomes" id="UP000005237"/>
    </source>
</evidence>
<sequence>MAIIRGRQMGLDMPTLDMPTTIRSTLPTSSMTSTQERMDQDPTSDPDEFDRVHAKRCEAVIKAKGMATKY</sequence>
<evidence type="ECO:0000256" key="1">
    <source>
        <dbReference type="SAM" id="MobiDB-lite"/>
    </source>
</evidence>
<feature type="compositionally biased region" description="Polar residues" evidence="1">
    <location>
        <begin position="21"/>
        <end position="35"/>
    </location>
</feature>
<name>A0A8R1IMX3_CAEJA</name>
<dbReference type="EnsemblMetazoa" id="CJA38203.1">
    <property type="protein sequence ID" value="CJA38203.1"/>
    <property type="gene ID" value="WBGene00214050"/>
</dbReference>
<dbReference type="AlphaFoldDB" id="A0A8R1IMX3"/>
<proteinExistence type="predicted"/>
<organism evidence="2 3">
    <name type="scientific">Caenorhabditis japonica</name>
    <dbReference type="NCBI Taxonomy" id="281687"/>
    <lineage>
        <taxon>Eukaryota</taxon>
        <taxon>Metazoa</taxon>
        <taxon>Ecdysozoa</taxon>
        <taxon>Nematoda</taxon>
        <taxon>Chromadorea</taxon>
        <taxon>Rhabditida</taxon>
        <taxon>Rhabditina</taxon>
        <taxon>Rhabditomorpha</taxon>
        <taxon>Rhabditoidea</taxon>
        <taxon>Rhabditidae</taxon>
        <taxon>Peloderinae</taxon>
        <taxon>Caenorhabditis</taxon>
    </lineage>
</organism>
<feature type="region of interest" description="Disordered" evidence="1">
    <location>
        <begin position="1"/>
        <end position="50"/>
    </location>
</feature>
<keyword evidence="3" id="KW-1185">Reference proteome</keyword>
<evidence type="ECO:0000313" key="2">
    <source>
        <dbReference type="EnsemblMetazoa" id="CJA38203.1"/>
    </source>
</evidence>
<reference evidence="3" key="1">
    <citation type="submission" date="2010-08" db="EMBL/GenBank/DDBJ databases">
        <authorList>
            <consortium name="Caenorhabditis japonica Sequencing Consortium"/>
            <person name="Wilson R.K."/>
        </authorList>
    </citation>
    <scope>NUCLEOTIDE SEQUENCE [LARGE SCALE GENOMIC DNA]</scope>
    <source>
        <strain evidence="3">DF5081</strain>
    </source>
</reference>
<accession>A0A8R1IMX3</accession>
<reference evidence="2" key="2">
    <citation type="submission" date="2022-06" db="UniProtKB">
        <authorList>
            <consortium name="EnsemblMetazoa"/>
        </authorList>
    </citation>
    <scope>IDENTIFICATION</scope>
    <source>
        <strain evidence="2">DF5081</strain>
    </source>
</reference>